<dbReference type="InterPro" id="IPR038770">
    <property type="entry name" value="Na+/solute_symporter_sf"/>
</dbReference>
<evidence type="ECO:0000256" key="8">
    <source>
        <dbReference type="ARBA" id="ARBA00023136"/>
    </source>
</evidence>
<feature type="domain" description="RCK C-terminal" evidence="10">
    <location>
        <begin position="415"/>
        <end position="496"/>
    </location>
</feature>
<dbReference type="InterPro" id="IPR006153">
    <property type="entry name" value="Cation/H_exchanger_TM"/>
</dbReference>
<dbReference type="Pfam" id="PF00999">
    <property type="entry name" value="Na_H_Exchanger"/>
    <property type="match status" value="1"/>
</dbReference>
<keyword evidence="4" id="KW-1003">Cell membrane</keyword>
<sequence length="512" mass="53803">MRRKGYADGRTFRAAVISEHLTLVLLAGSVILLLAVVAVRAAVRTGLPSLLIYLGIGLAIGDAGLGIRFSDAELTQSLGLIALAVILAEGGLTARWDTIRPALGPAALLATVGVLVSVVVTAVIAHWVLATDWRTALLLGAVVSGTDAAAVFSVLRRLPLRGRLAAILEAESGFNDAPVVLLVTLVVSNAWSQSGLWGALGTMGYELAVGIAIGLLAGWIGQQVLSRVSLPVAGLYPLAIMAFAMLSYTGTTLLHASGFLAIYLTGLWLGNSHLPHRHASIGFVEALAWLAQIGMFVLLGLLASPLRLPAAIVPALVIGTGLLLLARPLSVLASSLPFRIPLRDQAFLSWAGLRGAVPIVLATIPLATHSVNGELIFDIVFVLVFVFTLIQAPTLPWVARRLGVVADTEVRDVDVEVAPLDQINADLLSVTVPPHSRLHGSYVLDLRLPEGAVVSLVTRGDDTSVPSLHTRLAVGDTLLVVAADGVREEAERRLRAVGRAGPLARWFGESGR</sequence>
<feature type="transmembrane region" description="Helical" evidence="9">
    <location>
        <begin position="375"/>
        <end position="392"/>
    </location>
</feature>
<dbReference type="InterPro" id="IPR006037">
    <property type="entry name" value="RCK_C"/>
</dbReference>
<dbReference type="Pfam" id="PF02080">
    <property type="entry name" value="TrkA_C"/>
    <property type="match status" value="1"/>
</dbReference>
<comment type="subcellular location">
    <subcellularLocation>
        <location evidence="1">Cell membrane</location>
        <topology evidence="1">Multi-pass membrane protein</topology>
    </subcellularLocation>
</comment>
<organism evidence="11 12">
    <name type="scientific">Fodinicola feengrottensis</name>
    <dbReference type="NCBI Taxonomy" id="435914"/>
    <lineage>
        <taxon>Bacteria</taxon>
        <taxon>Bacillati</taxon>
        <taxon>Actinomycetota</taxon>
        <taxon>Actinomycetes</taxon>
        <taxon>Mycobacteriales</taxon>
        <taxon>Fodinicola</taxon>
    </lineage>
</organism>
<evidence type="ECO:0000256" key="7">
    <source>
        <dbReference type="ARBA" id="ARBA00023065"/>
    </source>
</evidence>
<evidence type="ECO:0000256" key="9">
    <source>
        <dbReference type="SAM" id="Phobius"/>
    </source>
</evidence>
<feature type="transmembrane region" description="Helical" evidence="9">
    <location>
        <begin position="252"/>
        <end position="270"/>
    </location>
</feature>
<dbReference type="NCBIfam" id="NF003716">
    <property type="entry name" value="PRK05326.1-3"/>
    <property type="match status" value="1"/>
</dbReference>
<evidence type="ECO:0000256" key="1">
    <source>
        <dbReference type="ARBA" id="ARBA00004651"/>
    </source>
</evidence>
<dbReference type="Gene3D" id="3.30.70.1450">
    <property type="entry name" value="Regulator of K+ conductance, C-terminal domain"/>
    <property type="match status" value="1"/>
</dbReference>
<evidence type="ECO:0000256" key="5">
    <source>
        <dbReference type="ARBA" id="ARBA00022692"/>
    </source>
</evidence>
<proteinExistence type="predicted"/>
<protein>
    <submittedName>
        <fullName evidence="11">Potassium/proton antiporter</fullName>
    </submittedName>
</protein>
<dbReference type="PROSITE" id="PS51202">
    <property type="entry name" value="RCK_C"/>
    <property type="match status" value="1"/>
</dbReference>
<evidence type="ECO:0000259" key="10">
    <source>
        <dbReference type="PROSITE" id="PS51202"/>
    </source>
</evidence>
<feature type="transmembrane region" description="Helical" evidence="9">
    <location>
        <begin position="106"/>
        <end position="129"/>
    </location>
</feature>
<reference evidence="11 12" key="1">
    <citation type="journal article" date="2019" name="Int. J. Syst. Evol. Microbiol.">
        <title>The Global Catalogue of Microorganisms (GCM) 10K type strain sequencing project: providing services to taxonomists for standard genome sequencing and annotation.</title>
        <authorList>
            <consortium name="The Broad Institute Genomics Platform"/>
            <consortium name="The Broad Institute Genome Sequencing Center for Infectious Disease"/>
            <person name="Wu L."/>
            <person name="Ma J."/>
        </authorList>
    </citation>
    <scope>NUCLEOTIDE SEQUENCE [LARGE SCALE GENOMIC DNA]</scope>
    <source>
        <strain evidence="11 12">JCM 14718</strain>
    </source>
</reference>
<evidence type="ECO:0000256" key="2">
    <source>
        <dbReference type="ARBA" id="ARBA00022448"/>
    </source>
</evidence>
<evidence type="ECO:0000313" key="11">
    <source>
        <dbReference type="EMBL" id="GAA1676247.1"/>
    </source>
</evidence>
<dbReference type="PANTHER" id="PTHR32507">
    <property type="entry name" value="NA(+)/H(+) ANTIPORTER 1"/>
    <property type="match status" value="1"/>
</dbReference>
<feature type="transmembrane region" description="Helical" evidence="9">
    <location>
        <begin position="308"/>
        <end position="326"/>
    </location>
</feature>
<feature type="transmembrane region" description="Helical" evidence="9">
    <location>
        <begin position="20"/>
        <end position="43"/>
    </location>
</feature>
<evidence type="ECO:0000256" key="6">
    <source>
        <dbReference type="ARBA" id="ARBA00022989"/>
    </source>
</evidence>
<gene>
    <name evidence="11" type="ORF">GCM10009765_27010</name>
</gene>
<keyword evidence="7" id="KW-0406">Ion transport</keyword>
<evidence type="ECO:0000313" key="12">
    <source>
        <dbReference type="Proteomes" id="UP001500618"/>
    </source>
</evidence>
<dbReference type="PANTHER" id="PTHR32507:SF7">
    <property type="entry name" value="K(+)_H(+) ANTIPORTER NHAP2"/>
    <property type="match status" value="1"/>
</dbReference>
<keyword evidence="12" id="KW-1185">Reference proteome</keyword>
<keyword evidence="5 9" id="KW-0812">Transmembrane</keyword>
<feature type="transmembrane region" description="Helical" evidence="9">
    <location>
        <begin position="75"/>
        <end position="94"/>
    </location>
</feature>
<keyword evidence="6 9" id="KW-1133">Transmembrane helix</keyword>
<feature type="transmembrane region" description="Helical" evidence="9">
    <location>
        <begin position="282"/>
        <end position="302"/>
    </location>
</feature>
<feature type="transmembrane region" description="Helical" evidence="9">
    <location>
        <begin position="50"/>
        <end position="69"/>
    </location>
</feature>
<dbReference type="Proteomes" id="UP001500618">
    <property type="component" value="Unassembled WGS sequence"/>
</dbReference>
<keyword evidence="3" id="KW-0050">Antiport</keyword>
<dbReference type="NCBIfam" id="NF003715">
    <property type="entry name" value="PRK05326.1-2"/>
    <property type="match status" value="1"/>
</dbReference>
<keyword evidence="2" id="KW-0813">Transport</keyword>
<feature type="transmembrane region" description="Helical" evidence="9">
    <location>
        <begin position="135"/>
        <end position="154"/>
    </location>
</feature>
<accession>A0ABN2GST8</accession>
<dbReference type="EMBL" id="BAAANY010000009">
    <property type="protein sequence ID" value="GAA1676247.1"/>
    <property type="molecule type" value="Genomic_DNA"/>
</dbReference>
<evidence type="ECO:0000256" key="3">
    <source>
        <dbReference type="ARBA" id="ARBA00022449"/>
    </source>
</evidence>
<keyword evidence="8 9" id="KW-0472">Membrane</keyword>
<dbReference type="Gene3D" id="1.20.1530.20">
    <property type="match status" value="1"/>
</dbReference>
<evidence type="ECO:0000256" key="4">
    <source>
        <dbReference type="ARBA" id="ARBA00022475"/>
    </source>
</evidence>
<comment type="caution">
    <text evidence="11">The sequence shown here is derived from an EMBL/GenBank/DDBJ whole genome shotgun (WGS) entry which is preliminary data.</text>
</comment>
<dbReference type="InterPro" id="IPR036721">
    <property type="entry name" value="RCK_C_sf"/>
</dbReference>
<feature type="transmembrane region" description="Helical" evidence="9">
    <location>
        <begin position="228"/>
        <end position="246"/>
    </location>
</feature>
<name>A0ABN2GST8_9ACTN</name>
<feature type="transmembrane region" description="Helical" evidence="9">
    <location>
        <begin position="203"/>
        <end position="221"/>
    </location>
</feature>
<feature type="transmembrane region" description="Helical" evidence="9">
    <location>
        <begin position="347"/>
        <end position="369"/>
    </location>
</feature>
<dbReference type="SUPFAM" id="SSF116726">
    <property type="entry name" value="TrkA C-terminal domain-like"/>
    <property type="match status" value="1"/>
</dbReference>